<keyword evidence="2" id="KW-1185">Reference proteome</keyword>
<gene>
    <name evidence="1" type="ORF">DSO57_1010907</name>
</gene>
<name>A0ACC2U4Y7_9FUNG</name>
<proteinExistence type="predicted"/>
<protein>
    <submittedName>
        <fullName evidence="1">Uncharacterized protein</fullName>
    </submittedName>
</protein>
<evidence type="ECO:0000313" key="1">
    <source>
        <dbReference type="EMBL" id="KAJ9081795.1"/>
    </source>
</evidence>
<reference evidence="1" key="1">
    <citation type="submission" date="2022-04" db="EMBL/GenBank/DDBJ databases">
        <title>Genome of the entomopathogenic fungus Entomophthora muscae.</title>
        <authorList>
            <person name="Elya C."/>
            <person name="Lovett B.R."/>
            <person name="Lee E."/>
            <person name="Macias A.M."/>
            <person name="Hajek A.E."/>
            <person name="De Bivort B.L."/>
            <person name="Kasson M.T."/>
            <person name="De Fine Licht H.H."/>
            <person name="Stajich J.E."/>
        </authorList>
    </citation>
    <scope>NUCLEOTIDE SEQUENCE</scope>
    <source>
        <strain evidence="1">Berkeley</strain>
    </source>
</reference>
<comment type="caution">
    <text evidence="1">The sequence shown here is derived from an EMBL/GenBank/DDBJ whole genome shotgun (WGS) entry which is preliminary data.</text>
</comment>
<sequence>MMAKEDYKKEKCALSSSASPNPINKKPNSDYFVDPNGLHFDTKSNQFPFKSFNKQFIRSCGPSPDHVITLPPMKRADCEDAPPPENFAARPDTLPSFDDPPQYTIITILTTPYC</sequence>
<dbReference type="Proteomes" id="UP001165960">
    <property type="component" value="Unassembled WGS sequence"/>
</dbReference>
<dbReference type="EMBL" id="QTSX02001457">
    <property type="protein sequence ID" value="KAJ9081795.1"/>
    <property type="molecule type" value="Genomic_DNA"/>
</dbReference>
<evidence type="ECO:0000313" key="2">
    <source>
        <dbReference type="Proteomes" id="UP001165960"/>
    </source>
</evidence>
<accession>A0ACC2U4Y7</accession>
<organism evidence="1 2">
    <name type="scientific">Entomophthora muscae</name>
    <dbReference type="NCBI Taxonomy" id="34485"/>
    <lineage>
        <taxon>Eukaryota</taxon>
        <taxon>Fungi</taxon>
        <taxon>Fungi incertae sedis</taxon>
        <taxon>Zoopagomycota</taxon>
        <taxon>Entomophthoromycotina</taxon>
        <taxon>Entomophthoromycetes</taxon>
        <taxon>Entomophthorales</taxon>
        <taxon>Entomophthoraceae</taxon>
        <taxon>Entomophthora</taxon>
    </lineage>
</organism>